<dbReference type="AlphaFoldDB" id="A0A8J6NQ11"/>
<dbReference type="GO" id="GO:0009055">
    <property type="term" value="F:electron transfer activity"/>
    <property type="evidence" value="ECO:0007669"/>
    <property type="project" value="InterPro"/>
</dbReference>
<feature type="domain" description="Electron transfer flavoprotein alpha/beta-subunit N-terminal" evidence="10">
    <location>
        <begin position="5"/>
        <end position="189"/>
    </location>
</feature>
<dbReference type="Gene3D" id="3.40.50.620">
    <property type="entry name" value="HUPs"/>
    <property type="match status" value="1"/>
</dbReference>
<keyword evidence="3" id="KW-0285">Flavoprotein</keyword>
<comment type="cofactor">
    <cofactor evidence="9">
        <name>FAD</name>
        <dbReference type="ChEBI" id="CHEBI:57692"/>
    </cofactor>
    <text evidence="9">Binds 1 FAD per dimer.</text>
</comment>
<dbReference type="PROSITE" id="PS00696">
    <property type="entry name" value="ETF_ALPHA"/>
    <property type="match status" value="1"/>
</dbReference>
<feature type="binding site" evidence="9">
    <location>
        <position position="210"/>
    </location>
    <ligand>
        <name>FAD</name>
        <dbReference type="ChEBI" id="CHEBI:57692"/>
    </ligand>
</feature>
<evidence type="ECO:0000256" key="1">
    <source>
        <dbReference type="ARBA" id="ARBA00005817"/>
    </source>
</evidence>
<protein>
    <recommendedName>
        <fullName evidence="7">Electron transfer flavoprotein subunit alpha</fullName>
    </recommendedName>
    <alternativeName>
        <fullName evidence="8">Electron transfer flavoprotein large subunit</fullName>
    </alternativeName>
</protein>
<feature type="binding site" evidence="9">
    <location>
        <position position="286"/>
    </location>
    <ligand>
        <name>FAD</name>
        <dbReference type="ChEBI" id="CHEBI:57692"/>
    </ligand>
</feature>
<feature type="binding site" evidence="9">
    <location>
        <begin position="234"/>
        <end position="235"/>
    </location>
    <ligand>
        <name>FAD</name>
        <dbReference type="ChEBI" id="CHEBI:57692"/>
    </ligand>
</feature>
<dbReference type="GO" id="GO:0033539">
    <property type="term" value="P:fatty acid beta-oxidation using acyl-CoA dehydrogenase"/>
    <property type="evidence" value="ECO:0007669"/>
    <property type="project" value="TreeGrafter"/>
</dbReference>
<dbReference type="PANTHER" id="PTHR43153">
    <property type="entry name" value="ELECTRON TRANSFER FLAVOPROTEIN ALPHA"/>
    <property type="match status" value="1"/>
</dbReference>
<dbReference type="EMBL" id="JACNJH010000212">
    <property type="protein sequence ID" value="MBC8362714.1"/>
    <property type="molecule type" value="Genomic_DNA"/>
</dbReference>
<dbReference type="CDD" id="cd01715">
    <property type="entry name" value="ETF_alpha"/>
    <property type="match status" value="1"/>
</dbReference>
<accession>A0A8J6NQ11</accession>
<name>A0A8J6NQ11_9BACT</name>
<dbReference type="GO" id="GO:0050660">
    <property type="term" value="F:flavin adenine dinucleotide binding"/>
    <property type="evidence" value="ECO:0007669"/>
    <property type="project" value="InterPro"/>
</dbReference>
<dbReference type="InterPro" id="IPR001308">
    <property type="entry name" value="ETF_a/FixB"/>
</dbReference>
<dbReference type="PIRSF" id="PIRSF000089">
    <property type="entry name" value="Electra_flavoP_a"/>
    <property type="match status" value="1"/>
</dbReference>
<comment type="caution">
    <text evidence="11">The sequence shown here is derived from an EMBL/GenBank/DDBJ whole genome shotgun (WGS) entry which is preliminary data.</text>
</comment>
<evidence type="ECO:0000256" key="3">
    <source>
        <dbReference type="ARBA" id="ARBA00022630"/>
    </source>
</evidence>
<reference evidence="11 12" key="1">
    <citation type="submission" date="2020-08" db="EMBL/GenBank/DDBJ databases">
        <title>Bridging the membrane lipid divide: bacteria of the FCB group superphylum have the potential to synthesize archaeal ether lipids.</title>
        <authorList>
            <person name="Villanueva L."/>
            <person name="Von Meijenfeldt F.A.B."/>
            <person name="Westbye A.B."/>
            <person name="Yadav S."/>
            <person name="Hopmans E.C."/>
            <person name="Dutilh B.E."/>
            <person name="Sinninghe Damste J.S."/>
        </authorList>
    </citation>
    <scope>NUCLEOTIDE SEQUENCE [LARGE SCALE GENOMIC DNA]</scope>
    <source>
        <strain evidence="11">NIOZ-UU30</strain>
    </source>
</reference>
<dbReference type="SMART" id="SM00893">
    <property type="entry name" value="ETF"/>
    <property type="match status" value="1"/>
</dbReference>
<feature type="binding site" evidence="9">
    <location>
        <begin position="248"/>
        <end position="252"/>
    </location>
    <ligand>
        <name>FAD</name>
        <dbReference type="ChEBI" id="CHEBI:57692"/>
    </ligand>
</feature>
<evidence type="ECO:0000256" key="5">
    <source>
        <dbReference type="ARBA" id="ARBA00022982"/>
    </source>
</evidence>
<dbReference type="PANTHER" id="PTHR43153:SF1">
    <property type="entry name" value="ELECTRON TRANSFER FLAVOPROTEIN SUBUNIT ALPHA, MITOCHONDRIAL"/>
    <property type="match status" value="1"/>
</dbReference>
<evidence type="ECO:0000256" key="4">
    <source>
        <dbReference type="ARBA" id="ARBA00022827"/>
    </source>
</evidence>
<feature type="binding site" evidence="9">
    <location>
        <begin position="265"/>
        <end position="272"/>
    </location>
    <ligand>
        <name>FAD</name>
        <dbReference type="ChEBI" id="CHEBI:57692"/>
    </ligand>
</feature>
<evidence type="ECO:0000313" key="11">
    <source>
        <dbReference type="EMBL" id="MBC8362714.1"/>
    </source>
</evidence>
<dbReference type="SUPFAM" id="SSF52467">
    <property type="entry name" value="DHS-like NAD/FAD-binding domain"/>
    <property type="match status" value="1"/>
</dbReference>
<evidence type="ECO:0000256" key="9">
    <source>
        <dbReference type="PIRSR" id="PIRSR000089-1"/>
    </source>
</evidence>
<keyword evidence="2" id="KW-0813">Transport</keyword>
<dbReference type="Proteomes" id="UP000603434">
    <property type="component" value="Unassembled WGS sequence"/>
</dbReference>
<evidence type="ECO:0000259" key="10">
    <source>
        <dbReference type="SMART" id="SM00893"/>
    </source>
</evidence>
<dbReference type="Pfam" id="PF00766">
    <property type="entry name" value="ETF_alpha"/>
    <property type="match status" value="1"/>
</dbReference>
<comment type="function">
    <text evidence="6">The electron transfer flavoprotein serves as a specific electron acceptor for other dehydrogenases. It transfers the electrons to the main respiratory chain via ETF-ubiquinone oxidoreductase (ETF dehydrogenase).</text>
</comment>
<dbReference type="InterPro" id="IPR014730">
    <property type="entry name" value="ETF_a/b_N"/>
</dbReference>
<evidence type="ECO:0000256" key="7">
    <source>
        <dbReference type="ARBA" id="ARBA00068674"/>
    </source>
</evidence>
<dbReference type="InterPro" id="IPR018206">
    <property type="entry name" value="ETF_asu_C_CS"/>
</dbReference>
<evidence type="ECO:0000256" key="8">
    <source>
        <dbReference type="ARBA" id="ARBA00079299"/>
    </source>
</evidence>
<evidence type="ECO:0000256" key="6">
    <source>
        <dbReference type="ARBA" id="ARBA00025649"/>
    </source>
</evidence>
<dbReference type="FunFam" id="3.40.50.1220:FF:000001">
    <property type="entry name" value="Electron transfer flavoprotein, alpha subunit"/>
    <property type="match status" value="1"/>
</dbReference>
<sequence length="321" mass="34155">MSRHVLAIAEQIDGVFRKVTYESLSEGRRIADNLGCDLAVLVLGANIEDKAKELEKYGADRILAVDNPAFGEYLTDIYTRVAADVIRKENPAVVILGASTQGRDLAARLGARLNAPVAMDCIAIRVESQNLTATRPMYGGKIMADVALDGEPQIVAIRPNAMPINRVDGSGSFETLAIDAGKSEFEFIEKCLDTGKVELTEADTVVSGGRGMGGSDFMILEALAEALNGAVGASRSAVDEGWRRASDQVGQTGKVVSPNLYIACGISGAIQHLAGMSSSKVIVAINKDPDAPIFSKADYGIEGDLFEIVPLITRKVKKLKE</sequence>
<dbReference type="InterPro" id="IPR014729">
    <property type="entry name" value="Rossmann-like_a/b/a_fold"/>
</dbReference>
<gene>
    <name evidence="11" type="ORF">H8E23_15120</name>
</gene>
<dbReference type="Gene3D" id="3.40.50.1220">
    <property type="entry name" value="TPP-binding domain"/>
    <property type="match status" value="1"/>
</dbReference>
<keyword evidence="5" id="KW-0249">Electron transport</keyword>
<dbReference type="InterPro" id="IPR029035">
    <property type="entry name" value="DHS-like_NAD/FAD-binding_dom"/>
</dbReference>
<organism evidence="11 12">
    <name type="scientific">Candidatus Desulfatibia profunda</name>
    <dbReference type="NCBI Taxonomy" id="2841695"/>
    <lineage>
        <taxon>Bacteria</taxon>
        <taxon>Pseudomonadati</taxon>
        <taxon>Thermodesulfobacteriota</taxon>
        <taxon>Desulfobacteria</taxon>
        <taxon>Desulfobacterales</taxon>
        <taxon>Desulfobacterales incertae sedis</taxon>
        <taxon>Candidatus Desulfatibia</taxon>
    </lineage>
</organism>
<evidence type="ECO:0000313" key="12">
    <source>
        <dbReference type="Proteomes" id="UP000603434"/>
    </source>
</evidence>
<dbReference type="Pfam" id="PF01012">
    <property type="entry name" value="ETF"/>
    <property type="match status" value="1"/>
</dbReference>
<dbReference type="SUPFAM" id="SSF52402">
    <property type="entry name" value="Adenine nucleotide alpha hydrolases-like"/>
    <property type="match status" value="1"/>
</dbReference>
<evidence type="ECO:0000256" key="2">
    <source>
        <dbReference type="ARBA" id="ARBA00022448"/>
    </source>
</evidence>
<keyword evidence="4 9" id="KW-0274">FAD</keyword>
<comment type="similarity">
    <text evidence="1">Belongs to the ETF alpha-subunit/FixB family.</text>
</comment>
<dbReference type="InterPro" id="IPR033947">
    <property type="entry name" value="ETF_alpha_N"/>
</dbReference>
<proteinExistence type="inferred from homology"/>
<dbReference type="InterPro" id="IPR014731">
    <property type="entry name" value="ETF_asu_C"/>
</dbReference>